<dbReference type="Proteomes" id="UP000187191">
    <property type="component" value="Chromosome"/>
</dbReference>
<name>A0ABN4VKS0_9ACTN</name>
<dbReference type="EMBL" id="CP015588">
    <property type="protein sequence ID" value="APY88171.1"/>
    <property type="molecule type" value="Genomic_DNA"/>
</dbReference>
<gene>
    <name evidence="1" type="ORF">A7J05_22995</name>
</gene>
<organism evidence="1 2">
    <name type="scientific">Streptomyces alfalfae</name>
    <dbReference type="NCBI Taxonomy" id="1642299"/>
    <lineage>
        <taxon>Bacteria</taxon>
        <taxon>Bacillati</taxon>
        <taxon>Actinomycetota</taxon>
        <taxon>Actinomycetes</taxon>
        <taxon>Kitasatosporales</taxon>
        <taxon>Streptomycetaceae</taxon>
        <taxon>Streptomyces</taxon>
    </lineage>
</organism>
<accession>A0ABN4VKS0</accession>
<evidence type="ECO:0000313" key="2">
    <source>
        <dbReference type="Proteomes" id="UP000187191"/>
    </source>
</evidence>
<proteinExistence type="predicted"/>
<evidence type="ECO:0000313" key="1">
    <source>
        <dbReference type="EMBL" id="APY88171.1"/>
    </source>
</evidence>
<reference evidence="1 2" key="1">
    <citation type="submission" date="2016-05" db="EMBL/GenBank/DDBJ databases">
        <authorList>
            <person name="Gu J."/>
        </authorList>
    </citation>
    <scope>NUCLEOTIDE SEQUENCE [LARGE SCALE GENOMIC DNA]</scope>
    <source>
        <strain evidence="1 2">ACCC40021</strain>
    </source>
</reference>
<sequence length="107" mass="11970">MARQVRFEPDPRGIGEVMRSAQVRRALRETADAIEPRAKTLARAEVSDEFAEAIYVEEDTRPRGRPTARVIADREDGESVEWGDNAQERRRILGRAAQVGPILQDGG</sequence>
<keyword evidence="2" id="KW-1185">Reference proteome</keyword>
<evidence type="ECO:0008006" key="3">
    <source>
        <dbReference type="Google" id="ProtNLM"/>
    </source>
</evidence>
<dbReference type="RefSeq" id="WP_076686101.1">
    <property type="nucleotide sequence ID" value="NZ_CP015588.1"/>
</dbReference>
<protein>
    <recommendedName>
        <fullName evidence="3">HK97 gp10 family phage protein</fullName>
    </recommendedName>
</protein>